<reference evidence="2 3" key="1">
    <citation type="journal article" date="2019" name="Nat. Ecol. Evol.">
        <title>Megaphylogeny resolves global patterns of mushroom evolution.</title>
        <authorList>
            <person name="Varga T."/>
            <person name="Krizsan K."/>
            <person name="Foldi C."/>
            <person name="Dima B."/>
            <person name="Sanchez-Garcia M."/>
            <person name="Sanchez-Ramirez S."/>
            <person name="Szollosi G.J."/>
            <person name="Szarkandi J.G."/>
            <person name="Papp V."/>
            <person name="Albert L."/>
            <person name="Andreopoulos W."/>
            <person name="Angelini C."/>
            <person name="Antonin V."/>
            <person name="Barry K.W."/>
            <person name="Bougher N.L."/>
            <person name="Buchanan P."/>
            <person name="Buyck B."/>
            <person name="Bense V."/>
            <person name="Catcheside P."/>
            <person name="Chovatia M."/>
            <person name="Cooper J."/>
            <person name="Damon W."/>
            <person name="Desjardin D."/>
            <person name="Finy P."/>
            <person name="Geml J."/>
            <person name="Haridas S."/>
            <person name="Hughes K."/>
            <person name="Justo A."/>
            <person name="Karasinski D."/>
            <person name="Kautmanova I."/>
            <person name="Kiss B."/>
            <person name="Kocsube S."/>
            <person name="Kotiranta H."/>
            <person name="LaButti K.M."/>
            <person name="Lechner B.E."/>
            <person name="Liimatainen K."/>
            <person name="Lipzen A."/>
            <person name="Lukacs Z."/>
            <person name="Mihaltcheva S."/>
            <person name="Morgado L.N."/>
            <person name="Niskanen T."/>
            <person name="Noordeloos M.E."/>
            <person name="Ohm R.A."/>
            <person name="Ortiz-Santana B."/>
            <person name="Ovrebo C."/>
            <person name="Racz N."/>
            <person name="Riley R."/>
            <person name="Savchenko A."/>
            <person name="Shiryaev A."/>
            <person name="Soop K."/>
            <person name="Spirin V."/>
            <person name="Szebenyi C."/>
            <person name="Tomsovsky M."/>
            <person name="Tulloss R.E."/>
            <person name="Uehling J."/>
            <person name="Grigoriev I.V."/>
            <person name="Vagvolgyi C."/>
            <person name="Papp T."/>
            <person name="Martin F.M."/>
            <person name="Miettinen O."/>
            <person name="Hibbett D.S."/>
            <person name="Nagy L.G."/>
        </authorList>
    </citation>
    <scope>NUCLEOTIDE SEQUENCE [LARGE SCALE GENOMIC DNA]</scope>
    <source>
        <strain evidence="2 3">CBS 309.79</strain>
    </source>
</reference>
<evidence type="ECO:0000313" key="2">
    <source>
        <dbReference type="EMBL" id="TFL01012.1"/>
    </source>
</evidence>
<feature type="region of interest" description="Disordered" evidence="1">
    <location>
        <begin position="47"/>
        <end position="79"/>
    </location>
</feature>
<proteinExistence type="predicted"/>
<protein>
    <submittedName>
        <fullName evidence="2">Uncharacterized protein</fullName>
    </submittedName>
</protein>
<feature type="compositionally biased region" description="Polar residues" evidence="1">
    <location>
        <begin position="47"/>
        <end position="59"/>
    </location>
</feature>
<keyword evidence="3" id="KW-1185">Reference proteome</keyword>
<evidence type="ECO:0000256" key="1">
    <source>
        <dbReference type="SAM" id="MobiDB-lite"/>
    </source>
</evidence>
<name>A0A5C3QGZ7_9AGAR</name>
<gene>
    <name evidence="2" type="ORF">BDV98DRAFT_583068</name>
</gene>
<dbReference type="EMBL" id="ML178826">
    <property type="protein sequence ID" value="TFL01012.1"/>
    <property type="molecule type" value="Genomic_DNA"/>
</dbReference>
<dbReference type="AlphaFoldDB" id="A0A5C3QGZ7"/>
<evidence type="ECO:0000313" key="3">
    <source>
        <dbReference type="Proteomes" id="UP000305067"/>
    </source>
</evidence>
<organism evidence="2 3">
    <name type="scientific">Pterulicium gracile</name>
    <dbReference type="NCBI Taxonomy" id="1884261"/>
    <lineage>
        <taxon>Eukaryota</taxon>
        <taxon>Fungi</taxon>
        <taxon>Dikarya</taxon>
        <taxon>Basidiomycota</taxon>
        <taxon>Agaricomycotina</taxon>
        <taxon>Agaricomycetes</taxon>
        <taxon>Agaricomycetidae</taxon>
        <taxon>Agaricales</taxon>
        <taxon>Pleurotineae</taxon>
        <taxon>Pterulaceae</taxon>
        <taxon>Pterulicium</taxon>
    </lineage>
</organism>
<accession>A0A5C3QGZ7</accession>
<sequence length="169" mass="18623">MPMMRNGNVLSQRYWLVQTPIEILASPRVTIAERQVLNLSTFFSEDTASASGSSESTVKSEPDPTEPTVKSEPGPTEASAKFELESTEATFKSEPSPVFSEAAIFGFDCDSELSSAPSSTSVPFSPRATFHHSHARKKCLNRPKDRRREVVAPADAPLYLRFISLRCIL</sequence>
<dbReference type="Proteomes" id="UP000305067">
    <property type="component" value="Unassembled WGS sequence"/>
</dbReference>